<protein>
    <recommendedName>
        <fullName evidence="5">Secreted protein</fullName>
    </recommendedName>
</protein>
<feature type="signal peptide" evidence="2">
    <location>
        <begin position="1"/>
        <end position="31"/>
    </location>
</feature>
<name>A0ABX0GTR5_9ACTN</name>
<dbReference type="InterPro" id="IPR006311">
    <property type="entry name" value="TAT_signal"/>
</dbReference>
<evidence type="ECO:0000313" key="4">
    <source>
        <dbReference type="Proteomes" id="UP000800981"/>
    </source>
</evidence>
<dbReference type="PROSITE" id="PS51318">
    <property type="entry name" value="TAT"/>
    <property type="match status" value="1"/>
</dbReference>
<organism evidence="3 4">
    <name type="scientific">Motilibacter deserti</name>
    <dbReference type="NCBI Taxonomy" id="2714956"/>
    <lineage>
        <taxon>Bacteria</taxon>
        <taxon>Bacillati</taxon>
        <taxon>Actinomycetota</taxon>
        <taxon>Actinomycetes</taxon>
        <taxon>Motilibacterales</taxon>
        <taxon>Motilibacteraceae</taxon>
        <taxon>Motilibacter</taxon>
    </lineage>
</organism>
<feature type="region of interest" description="Disordered" evidence="1">
    <location>
        <begin position="27"/>
        <end position="56"/>
    </location>
</feature>
<evidence type="ECO:0000313" key="3">
    <source>
        <dbReference type="EMBL" id="NHC13055.1"/>
    </source>
</evidence>
<dbReference type="RefSeq" id="WP_166278455.1">
    <property type="nucleotide sequence ID" value="NZ_JAANNP010000001.1"/>
</dbReference>
<comment type="caution">
    <text evidence="3">The sequence shown here is derived from an EMBL/GenBank/DDBJ whole genome shotgun (WGS) entry which is preliminary data.</text>
</comment>
<evidence type="ECO:0000256" key="2">
    <source>
        <dbReference type="SAM" id="SignalP"/>
    </source>
</evidence>
<sequence length="136" mass="14327">MKPSTTRRLTLLLVTTAAAALPLGAPTAAQASGKGDDEIRKSGSCSSGGRWELKAKTDDGGLEVEFEVDTNRAGQTWSVRVTDNGAQVFRGSRTTRPPSGSFSVERHITDRSGTDTIVATATRSGTSQRCTGRLSI</sequence>
<accession>A0ABX0GTR5</accession>
<reference evidence="3 4" key="1">
    <citation type="submission" date="2020-03" db="EMBL/GenBank/DDBJ databases">
        <title>Two novel Motilibacter sp.</title>
        <authorList>
            <person name="Liu S."/>
        </authorList>
    </citation>
    <scope>NUCLEOTIDE SEQUENCE [LARGE SCALE GENOMIC DNA]</scope>
    <source>
        <strain evidence="3 4">E257</strain>
    </source>
</reference>
<evidence type="ECO:0000256" key="1">
    <source>
        <dbReference type="SAM" id="MobiDB-lite"/>
    </source>
</evidence>
<evidence type="ECO:0008006" key="5">
    <source>
        <dbReference type="Google" id="ProtNLM"/>
    </source>
</evidence>
<dbReference type="Proteomes" id="UP000800981">
    <property type="component" value="Unassembled WGS sequence"/>
</dbReference>
<dbReference type="EMBL" id="JAANNP010000001">
    <property type="protein sequence ID" value="NHC13055.1"/>
    <property type="molecule type" value="Genomic_DNA"/>
</dbReference>
<keyword evidence="4" id="KW-1185">Reference proteome</keyword>
<proteinExistence type="predicted"/>
<gene>
    <name evidence="3" type="ORF">G9H71_04590</name>
</gene>
<keyword evidence="2" id="KW-0732">Signal</keyword>
<feature type="chain" id="PRO_5046993344" description="Secreted protein" evidence="2">
    <location>
        <begin position="32"/>
        <end position="136"/>
    </location>
</feature>